<evidence type="ECO:0000313" key="1">
    <source>
        <dbReference type="EMBL" id="TDS76059.1"/>
    </source>
</evidence>
<gene>
    <name evidence="1" type="ORF">CLV52_3175</name>
</gene>
<name>A0A4R7FFB8_9MICO</name>
<accession>A0A4R7FFB8</accession>
<reference evidence="1 2" key="1">
    <citation type="submission" date="2019-03" db="EMBL/GenBank/DDBJ databases">
        <title>Genomic Encyclopedia of Archaeal and Bacterial Type Strains, Phase II (KMG-II): from individual species to whole genera.</title>
        <authorList>
            <person name="Goeker M."/>
        </authorList>
    </citation>
    <scope>NUCLEOTIDE SEQUENCE [LARGE SCALE GENOMIC DNA]</scope>
    <source>
        <strain evidence="1 2">DSM 24782</strain>
    </source>
</reference>
<evidence type="ECO:0000313" key="2">
    <source>
        <dbReference type="Proteomes" id="UP000295344"/>
    </source>
</evidence>
<protein>
    <submittedName>
        <fullName evidence="1">Uncharacterized protein</fullName>
    </submittedName>
</protein>
<comment type="caution">
    <text evidence="1">The sequence shown here is derived from an EMBL/GenBank/DDBJ whole genome shotgun (WGS) entry which is preliminary data.</text>
</comment>
<dbReference type="EMBL" id="SOAM01000003">
    <property type="protein sequence ID" value="TDS76059.1"/>
    <property type="molecule type" value="Genomic_DNA"/>
</dbReference>
<sequence length="379" mass="41782">MTSSTFPGPLGPLPDAIPLGVAVFRAPSERPAPVRFASGFERFEQFVLDQGNDPGRLARDVSALWTFLAEHPEALESPELARAAAIFAGNAVAVAHPAATWKVRDEPEIGTRTRSIPVENLVLMMVEHPERRDGFVGTLETWDQEDQDEAEREALDRDSREPVLVLPPEGFERPPFPQRTYVDEHGNVIEYGTRWPLEGPPHDAYSRVSNPDRFAPLLLDVDALVDHLQRWYEVDVRRSTDEDGTKRVHLRPSTGSSLTITGTAEYVRVTAGALYDVVLPDCSCDACDETAESEAGRLEDTVLAIAGGGLQERYPLGRRRWLHTRVVHIDGGWSGGSGAPGPDRSAEQLEQAAATLRSLDDGWWPAWTLRAGAESVARR</sequence>
<organism evidence="1 2">
    <name type="scientific">Amnibacterium kyonggiense</name>
    <dbReference type="NCBI Taxonomy" id="595671"/>
    <lineage>
        <taxon>Bacteria</taxon>
        <taxon>Bacillati</taxon>
        <taxon>Actinomycetota</taxon>
        <taxon>Actinomycetes</taxon>
        <taxon>Micrococcales</taxon>
        <taxon>Microbacteriaceae</taxon>
        <taxon>Amnibacterium</taxon>
    </lineage>
</organism>
<dbReference type="Pfam" id="PF19736">
    <property type="entry name" value="DUF6226"/>
    <property type="match status" value="1"/>
</dbReference>
<proteinExistence type="predicted"/>
<dbReference type="Proteomes" id="UP000295344">
    <property type="component" value="Unassembled WGS sequence"/>
</dbReference>
<dbReference type="AlphaFoldDB" id="A0A4R7FFB8"/>
<keyword evidence="2" id="KW-1185">Reference proteome</keyword>
<dbReference type="InterPro" id="IPR045773">
    <property type="entry name" value="DUF6226"/>
</dbReference>